<evidence type="ECO:0000313" key="1">
    <source>
        <dbReference type="EMBL" id="KAF1813069.1"/>
    </source>
</evidence>
<gene>
    <name evidence="1 3" type="ORF">P152DRAFT_337503</name>
</gene>
<evidence type="ECO:0000313" key="3">
    <source>
        <dbReference type="RefSeq" id="XP_033534700.1"/>
    </source>
</evidence>
<accession>A0A6G1G5G3</accession>
<dbReference type="RefSeq" id="XP_033534700.1">
    <property type="nucleotide sequence ID" value="XM_033675305.1"/>
</dbReference>
<dbReference type="AlphaFoldDB" id="A0A6G1G5G3"/>
<sequence>MRIQSMRIWMFWVAGSSRKLPNRVGCPFPWRLVSLAFFPVFSLRQMTRRVWQFGDFVQSHGDFTISVHHHIFTHQLICIDTSMEYCPCCRYYYMDDTYCS</sequence>
<organism evidence="1">
    <name type="scientific">Eremomyces bilateralis CBS 781.70</name>
    <dbReference type="NCBI Taxonomy" id="1392243"/>
    <lineage>
        <taxon>Eukaryota</taxon>
        <taxon>Fungi</taxon>
        <taxon>Dikarya</taxon>
        <taxon>Ascomycota</taxon>
        <taxon>Pezizomycotina</taxon>
        <taxon>Dothideomycetes</taxon>
        <taxon>Dothideomycetes incertae sedis</taxon>
        <taxon>Eremomycetales</taxon>
        <taxon>Eremomycetaceae</taxon>
        <taxon>Eremomyces</taxon>
    </lineage>
</organism>
<evidence type="ECO:0000313" key="2">
    <source>
        <dbReference type="Proteomes" id="UP000504638"/>
    </source>
</evidence>
<dbReference type="EMBL" id="ML975156">
    <property type="protein sequence ID" value="KAF1813069.1"/>
    <property type="molecule type" value="Genomic_DNA"/>
</dbReference>
<reference evidence="1 3" key="1">
    <citation type="submission" date="2020-01" db="EMBL/GenBank/DDBJ databases">
        <authorList>
            <consortium name="DOE Joint Genome Institute"/>
            <person name="Haridas S."/>
            <person name="Albert R."/>
            <person name="Binder M."/>
            <person name="Bloem J."/>
            <person name="Labutti K."/>
            <person name="Salamov A."/>
            <person name="Andreopoulos B."/>
            <person name="Baker S.E."/>
            <person name="Barry K."/>
            <person name="Bills G."/>
            <person name="Bluhm B.H."/>
            <person name="Cannon C."/>
            <person name="Castanera R."/>
            <person name="Culley D.E."/>
            <person name="Daum C."/>
            <person name="Ezra D."/>
            <person name="Gonzalez J.B."/>
            <person name="Henrissat B."/>
            <person name="Kuo A."/>
            <person name="Liang C."/>
            <person name="Lipzen A."/>
            <person name="Lutzoni F."/>
            <person name="Magnuson J."/>
            <person name="Mondo S."/>
            <person name="Nolan M."/>
            <person name="Ohm R."/>
            <person name="Pangilinan J."/>
            <person name="Park H.-J."/>
            <person name="Ramirez L."/>
            <person name="Alfaro M."/>
            <person name="Sun H."/>
            <person name="Tritt A."/>
            <person name="Yoshinaga Y."/>
            <person name="Zwiers L.-H."/>
            <person name="Turgeon B.G."/>
            <person name="Goodwin S.B."/>
            <person name="Spatafora J.W."/>
            <person name="Crous P.W."/>
            <person name="Grigoriev I.V."/>
        </authorList>
    </citation>
    <scope>NUCLEOTIDE SEQUENCE</scope>
    <source>
        <strain evidence="1 3">CBS 781.70</strain>
    </source>
</reference>
<reference evidence="3" key="2">
    <citation type="submission" date="2020-04" db="EMBL/GenBank/DDBJ databases">
        <authorList>
            <consortium name="NCBI Genome Project"/>
        </authorList>
    </citation>
    <scope>NUCLEOTIDE SEQUENCE</scope>
    <source>
        <strain evidence="3">CBS 781.70</strain>
    </source>
</reference>
<reference evidence="3" key="3">
    <citation type="submission" date="2025-04" db="UniProtKB">
        <authorList>
            <consortium name="RefSeq"/>
        </authorList>
    </citation>
    <scope>IDENTIFICATION</scope>
    <source>
        <strain evidence="3">CBS 781.70</strain>
    </source>
</reference>
<protein>
    <submittedName>
        <fullName evidence="1 3">Uncharacterized protein</fullName>
    </submittedName>
</protein>
<name>A0A6G1G5G3_9PEZI</name>
<dbReference type="Proteomes" id="UP000504638">
    <property type="component" value="Unplaced"/>
</dbReference>
<dbReference type="GeneID" id="54415875"/>
<proteinExistence type="predicted"/>
<keyword evidence="2" id="KW-1185">Reference proteome</keyword>